<evidence type="ECO:0000313" key="2">
    <source>
        <dbReference type="Ensembl" id="ENSCSAVP00000004683.1"/>
    </source>
</evidence>
<reference evidence="2" key="2">
    <citation type="submission" date="2025-08" db="UniProtKB">
        <authorList>
            <consortium name="Ensembl"/>
        </authorList>
    </citation>
    <scope>IDENTIFICATION</scope>
</reference>
<name>H2YH84_CIOSA</name>
<proteinExistence type="predicted"/>
<dbReference type="HOGENOM" id="CLU_1558763_0_0_1"/>
<feature type="region of interest" description="Disordered" evidence="1">
    <location>
        <begin position="38"/>
        <end position="105"/>
    </location>
</feature>
<dbReference type="InParanoid" id="H2YH84"/>
<organism evidence="2 3">
    <name type="scientific">Ciona savignyi</name>
    <name type="common">Pacific transparent sea squirt</name>
    <dbReference type="NCBI Taxonomy" id="51511"/>
    <lineage>
        <taxon>Eukaryota</taxon>
        <taxon>Metazoa</taxon>
        <taxon>Chordata</taxon>
        <taxon>Tunicata</taxon>
        <taxon>Ascidiacea</taxon>
        <taxon>Phlebobranchia</taxon>
        <taxon>Cionidae</taxon>
        <taxon>Ciona</taxon>
    </lineage>
</organism>
<reference evidence="3" key="1">
    <citation type="submission" date="2003-08" db="EMBL/GenBank/DDBJ databases">
        <authorList>
            <person name="Birren B."/>
            <person name="Nusbaum C."/>
            <person name="Abebe A."/>
            <person name="Abouelleil A."/>
            <person name="Adekoya E."/>
            <person name="Ait-zahra M."/>
            <person name="Allen N."/>
            <person name="Allen T."/>
            <person name="An P."/>
            <person name="Anderson M."/>
            <person name="Anderson S."/>
            <person name="Arachchi H."/>
            <person name="Armbruster J."/>
            <person name="Bachantsang P."/>
            <person name="Baldwin J."/>
            <person name="Barry A."/>
            <person name="Bayul T."/>
            <person name="Blitshsteyn B."/>
            <person name="Bloom T."/>
            <person name="Blye J."/>
            <person name="Boguslavskiy L."/>
            <person name="Borowsky M."/>
            <person name="Boukhgalter B."/>
            <person name="Brunache A."/>
            <person name="Butler J."/>
            <person name="Calixte N."/>
            <person name="Calvo S."/>
            <person name="Camarata J."/>
            <person name="Campo K."/>
            <person name="Chang J."/>
            <person name="Cheshatsang Y."/>
            <person name="Citroen M."/>
            <person name="Collymore A."/>
            <person name="Considine T."/>
            <person name="Cook A."/>
            <person name="Cooke P."/>
            <person name="Corum B."/>
            <person name="Cuomo C."/>
            <person name="David R."/>
            <person name="Dawoe T."/>
            <person name="Degray S."/>
            <person name="Dodge S."/>
            <person name="Dooley K."/>
            <person name="Dorje P."/>
            <person name="Dorjee K."/>
            <person name="Dorris L."/>
            <person name="Duffey N."/>
            <person name="Dupes A."/>
            <person name="Elkins T."/>
            <person name="Engels R."/>
            <person name="Erickson J."/>
            <person name="Farina A."/>
            <person name="Faro S."/>
            <person name="Ferreira P."/>
            <person name="Fischer H."/>
            <person name="Fitzgerald M."/>
            <person name="Foley K."/>
            <person name="Gage D."/>
            <person name="Galagan J."/>
            <person name="Gearin G."/>
            <person name="Gnerre S."/>
            <person name="Gnirke A."/>
            <person name="Goyette A."/>
            <person name="Graham J."/>
            <person name="Grandbois E."/>
            <person name="Gyaltsen K."/>
            <person name="Hafez N."/>
            <person name="Hagopian D."/>
            <person name="Hagos B."/>
            <person name="Hall J."/>
            <person name="Hatcher B."/>
            <person name="Heller A."/>
            <person name="Higgins H."/>
            <person name="Honan T."/>
            <person name="Horn A."/>
            <person name="Houde N."/>
            <person name="Hughes L."/>
            <person name="Hulme W."/>
            <person name="Husby E."/>
            <person name="Iliev I."/>
            <person name="Jaffe D."/>
            <person name="Jones C."/>
            <person name="Kamal M."/>
            <person name="Kamat A."/>
            <person name="Kamvysselis M."/>
            <person name="Karlsson E."/>
            <person name="Kells C."/>
            <person name="Kieu A."/>
            <person name="Kisner P."/>
            <person name="Kodira C."/>
            <person name="Kulbokas E."/>
            <person name="Labutti K."/>
            <person name="Lama D."/>
            <person name="Landers T."/>
            <person name="Leger J."/>
            <person name="Levine S."/>
            <person name="Lewis D."/>
            <person name="Lewis T."/>
            <person name="Lindblad-toh K."/>
            <person name="Liu X."/>
            <person name="Lokyitsang T."/>
            <person name="Lokyitsang Y."/>
            <person name="Lucien O."/>
            <person name="Lui A."/>
            <person name="Ma L.J."/>
            <person name="Mabbitt R."/>
            <person name="Macdonald J."/>
            <person name="Maclean C."/>
            <person name="Major J."/>
            <person name="Manning J."/>
            <person name="Marabella R."/>
            <person name="Maru K."/>
            <person name="Matthews C."/>
            <person name="Mauceli E."/>
            <person name="Mccarthy M."/>
            <person name="Mcdonough S."/>
            <person name="Mcghee T."/>
            <person name="Meldrim J."/>
            <person name="Meneus L."/>
            <person name="Mesirov J."/>
            <person name="Mihalev A."/>
            <person name="Mihova T."/>
            <person name="Mikkelsen T."/>
            <person name="Mlenga V."/>
            <person name="Moru K."/>
            <person name="Mozes J."/>
            <person name="Mulrain L."/>
            <person name="Munson G."/>
            <person name="Naylor J."/>
            <person name="Newes C."/>
            <person name="Nguyen C."/>
            <person name="Nguyen N."/>
            <person name="Nguyen T."/>
            <person name="Nicol R."/>
            <person name="Nielsen C."/>
            <person name="Nizzari M."/>
            <person name="Norbu C."/>
            <person name="Norbu N."/>
            <person name="O'donnell P."/>
            <person name="Okoawo O."/>
            <person name="O'leary S."/>
            <person name="Omotosho B."/>
            <person name="O'neill K."/>
            <person name="Osman S."/>
            <person name="Parker S."/>
            <person name="Perrin D."/>
            <person name="Phunkhang P."/>
            <person name="Piqani B."/>
            <person name="Purcell S."/>
            <person name="Rachupka T."/>
            <person name="Ramasamy U."/>
            <person name="Rameau R."/>
            <person name="Ray V."/>
            <person name="Raymond C."/>
            <person name="Retta R."/>
            <person name="Richardson S."/>
            <person name="Rise C."/>
            <person name="Rodriguez J."/>
            <person name="Rogers J."/>
            <person name="Rogov P."/>
            <person name="Rutman M."/>
            <person name="Schupbach R."/>
            <person name="Seaman C."/>
            <person name="Settipalli S."/>
            <person name="Sharpe T."/>
            <person name="Sheridan J."/>
            <person name="Sherpa N."/>
            <person name="Shi J."/>
            <person name="Smirnov S."/>
            <person name="Smith C."/>
            <person name="Sougnez C."/>
            <person name="Spencer B."/>
            <person name="Stalker J."/>
            <person name="Stange-thomann N."/>
            <person name="Stavropoulos S."/>
            <person name="Stetson K."/>
            <person name="Stone C."/>
            <person name="Stone S."/>
            <person name="Stubbs M."/>
            <person name="Talamas J."/>
            <person name="Tchuinga P."/>
            <person name="Tenzing P."/>
            <person name="Tesfaye S."/>
            <person name="Theodore J."/>
            <person name="Thoulutsang Y."/>
            <person name="Topham K."/>
            <person name="Towey S."/>
            <person name="Tsamla T."/>
            <person name="Tsomo N."/>
            <person name="Vallee D."/>
            <person name="Vassiliev H."/>
            <person name="Venkataraman V."/>
            <person name="Vinson J."/>
            <person name="Vo A."/>
            <person name="Wade C."/>
            <person name="Wang S."/>
            <person name="Wangchuk T."/>
            <person name="Wangdi T."/>
            <person name="Whittaker C."/>
            <person name="Wilkinson J."/>
            <person name="Wu Y."/>
            <person name="Wyman D."/>
            <person name="Yadav S."/>
            <person name="Yang S."/>
            <person name="Yang X."/>
            <person name="Yeager S."/>
            <person name="Yee E."/>
            <person name="Young G."/>
            <person name="Zainoun J."/>
            <person name="Zembeck L."/>
            <person name="Zimmer A."/>
            <person name="Zody M."/>
            <person name="Lander E."/>
        </authorList>
    </citation>
    <scope>NUCLEOTIDE SEQUENCE [LARGE SCALE GENOMIC DNA]</scope>
</reference>
<accession>H2YH84</accession>
<dbReference type="Ensembl" id="ENSCSAVT00000004750.1">
    <property type="protein sequence ID" value="ENSCSAVP00000004683.1"/>
    <property type="gene ID" value="ENSCSAVG00000002793.1"/>
</dbReference>
<feature type="compositionally biased region" description="Basic and acidic residues" evidence="1">
    <location>
        <begin position="94"/>
        <end position="105"/>
    </location>
</feature>
<dbReference type="Proteomes" id="UP000007875">
    <property type="component" value="Unassembled WGS sequence"/>
</dbReference>
<dbReference type="AlphaFoldDB" id="H2YH84"/>
<evidence type="ECO:0000256" key="1">
    <source>
        <dbReference type="SAM" id="MobiDB-lite"/>
    </source>
</evidence>
<keyword evidence="3" id="KW-1185">Reference proteome</keyword>
<sequence>MEPAAPPMDFSLPTLLATPHTPSLLLSPGAYRQSEAALTPGTLKLQKPPLSRKRSSISDGGFTSKLIKSENGENPDAKLRSDDSDQKVPTSSPVEDKKDSDKVEEVIKSPWCPGIFKMSAKERTPIGKPPKLRFKEDVDVSEHFGHSLSLNSPIAMVKSPNAFTFGYPSSSP</sequence>
<reference evidence="2" key="3">
    <citation type="submission" date="2025-09" db="UniProtKB">
        <authorList>
            <consortium name="Ensembl"/>
        </authorList>
    </citation>
    <scope>IDENTIFICATION</scope>
</reference>
<feature type="compositionally biased region" description="Basic and acidic residues" evidence="1">
    <location>
        <begin position="67"/>
        <end position="86"/>
    </location>
</feature>
<evidence type="ECO:0000313" key="3">
    <source>
        <dbReference type="Proteomes" id="UP000007875"/>
    </source>
</evidence>
<protein>
    <submittedName>
        <fullName evidence="2">Uncharacterized protein</fullName>
    </submittedName>
</protein>